<evidence type="ECO:0000256" key="9">
    <source>
        <dbReference type="PROSITE-ProRule" id="PRU10007"/>
    </source>
</evidence>
<evidence type="ECO:0000256" key="10">
    <source>
        <dbReference type="RuleBase" id="RU003345"/>
    </source>
</evidence>
<dbReference type="OrthoDB" id="9762913at2"/>
<dbReference type="InterPro" id="IPR015590">
    <property type="entry name" value="Aldehyde_DH_dom"/>
</dbReference>
<feature type="active site" evidence="9">
    <location>
        <position position="290"/>
    </location>
</feature>
<keyword evidence="14" id="KW-1185">Reference proteome</keyword>
<keyword evidence="5" id="KW-0520">NAD</keyword>
<reference evidence="14" key="1">
    <citation type="submission" date="2016-09" db="EMBL/GenBank/DDBJ databases">
        <authorList>
            <person name="Varghese N."/>
            <person name="Submissions S."/>
        </authorList>
    </citation>
    <scope>NUCLEOTIDE SEQUENCE [LARGE SCALE GENOMIC DNA]</scope>
    <source>
        <strain evidence="14">JS23</strain>
    </source>
</reference>
<dbReference type="GO" id="GO:0009898">
    <property type="term" value="C:cytoplasmic side of plasma membrane"/>
    <property type="evidence" value="ECO:0007669"/>
    <property type="project" value="TreeGrafter"/>
</dbReference>
<evidence type="ECO:0000256" key="3">
    <source>
        <dbReference type="ARBA" id="ARBA00012884"/>
    </source>
</evidence>
<gene>
    <name evidence="13" type="ORF">SAMN05216551_11336</name>
</gene>
<keyword evidence="4 10" id="KW-0560">Oxidoreductase</keyword>
<evidence type="ECO:0000256" key="1">
    <source>
        <dbReference type="ARBA" id="ARBA00004786"/>
    </source>
</evidence>
<sequence>MITGPQLPYPANEPEMSFRPGSEGARQLERALAVREVVEIPTVIGGKRLFSNDVVEVRAPHDHQRVLARIHRPTEAQIREAIVNARSVARDWASLTLASRAAILHRAAEIVATRERIRINAATMLGQSKTIEEAEPDSACELIDFFRFNAFNAAKVHAEQPLSVAGAANRTDWRPLEGFVYAISPFNFTAIGGNLTTAPAVMGNTVLWKPSEKSALANFICYEALEEAGLPPGVINFVPGDAVLTTRVALASAELAGIHFTGSSAVFQSLWKEVAGKVDAYRSLPRLVGETGGKDFVLAHASADVDALSIALVRGAFGYQGQKCSAASRAYVPKSLWPEVSRQLKERLAELRVGDVADPKTFMGAVISEASHRKISNALAAAREDSGVEFVYGGKSWSDPGYFVEPTVLRVNDPRHALMQEELFGPVLAVFVYDDADWTETLALIDATSPYALTGSIFSTDRFALHQAEDALVNAAGNLYLNDKPTGAMLGQQPFGGTRASGTNDKAGSFLNLLRWTSPRVVKDNYAPVRDWRFGA</sequence>
<dbReference type="FunFam" id="3.40.309.10:FF:000005">
    <property type="entry name" value="1-pyrroline-5-carboxylate dehydrogenase 1"/>
    <property type="match status" value="1"/>
</dbReference>
<dbReference type="InterPro" id="IPR016160">
    <property type="entry name" value="Ald_DH_CS_CYS"/>
</dbReference>
<dbReference type="PANTHER" id="PTHR42862">
    <property type="entry name" value="DELTA-1-PYRROLINE-5-CARBOXYLATE DEHYDROGENASE 1, ISOFORM A-RELATED"/>
    <property type="match status" value="1"/>
</dbReference>
<dbReference type="InterPro" id="IPR016161">
    <property type="entry name" value="Ald_DH/histidinol_DH"/>
</dbReference>
<dbReference type="InterPro" id="IPR005931">
    <property type="entry name" value="P5CDH/ALDH4A1"/>
</dbReference>
<name>A0A1H2PU61_9BURK</name>
<comment type="catalytic activity">
    <reaction evidence="8">
        <text>L-glutamate 5-semialdehyde + NAD(+) + H2O = L-glutamate + NADH + 2 H(+)</text>
        <dbReference type="Rhea" id="RHEA:30235"/>
        <dbReference type="ChEBI" id="CHEBI:15377"/>
        <dbReference type="ChEBI" id="CHEBI:15378"/>
        <dbReference type="ChEBI" id="CHEBI:29985"/>
        <dbReference type="ChEBI" id="CHEBI:57540"/>
        <dbReference type="ChEBI" id="CHEBI:57945"/>
        <dbReference type="ChEBI" id="CHEBI:58066"/>
        <dbReference type="EC" id="1.2.1.88"/>
    </reaction>
</comment>
<dbReference type="NCBIfam" id="TIGR01236">
    <property type="entry name" value="D1pyr5carbox1"/>
    <property type="match status" value="1"/>
</dbReference>
<evidence type="ECO:0000259" key="12">
    <source>
        <dbReference type="Pfam" id="PF00171"/>
    </source>
</evidence>
<dbReference type="Gene3D" id="3.40.309.10">
    <property type="entry name" value="Aldehyde Dehydrogenase, Chain A, domain 2"/>
    <property type="match status" value="1"/>
</dbReference>
<comment type="similarity">
    <text evidence="2 10">Belongs to the aldehyde dehydrogenase family.</text>
</comment>
<dbReference type="EC" id="1.2.1.88" evidence="3"/>
<proteinExistence type="inferred from homology"/>
<protein>
    <recommendedName>
        <fullName evidence="7">L-glutamate gamma-semialdehyde dehydrogenase</fullName>
        <ecNumber evidence="3">1.2.1.88</ecNumber>
    </recommendedName>
    <alternativeName>
        <fullName evidence="7">L-glutamate gamma-semialdehyde dehydrogenase</fullName>
    </alternativeName>
</protein>
<dbReference type="SUPFAM" id="SSF53720">
    <property type="entry name" value="ALDH-like"/>
    <property type="match status" value="1"/>
</dbReference>
<evidence type="ECO:0000256" key="6">
    <source>
        <dbReference type="ARBA" id="ARBA00023062"/>
    </source>
</evidence>
<dbReference type="GO" id="GO:0010133">
    <property type="term" value="P:L-proline catabolic process to L-glutamate"/>
    <property type="evidence" value="ECO:0007669"/>
    <property type="project" value="UniProtKB-UniPathway"/>
</dbReference>
<evidence type="ECO:0000256" key="8">
    <source>
        <dbReference type="ARBA" id="ARBA00048142"/>
    </source>
</evidence>
<dbReference type="GO" id="GO:0003842">
    <property type="term" value="F:L-glutamate gamma-semialdehyde dehydrogenase activity"/>
    <property type="evidence" value="ECO:0007669"/>
    <property type="project" value="UniProtKB-EC"/>
</dbReference>
<feature type="domain" description="Aldehyde dehydrogenase" evidence="12">
    <location>
        <begin position="54"/>
        <end position="509"/>
    </location>
</feature>
<evidence type="ECO:0000313" key="13">
    <source>
        <dbReference type="EMBL" id="SDV50714.1"/>
    </source>
</evidence>
<dbReference type="InterPro" id="IPR050485">
    <property type="entry name" value="Proline_metab_enzyme"/>
</dbReference>
<evidence type="ECO:0000256" key="4">
    <source>
        <dbReference type="ARBA" id="ARBA00023002"/>
    </source>
</evidence>
<dbReference type="RefSeq" id="WP_091911892.1">
    <property type="nucleotide sequence ID" value="NZ_FNLO01000013.1"/>
</dbReference>
<dbReference type="PROSITE" id="PS00070">
    <property type="entry name" value="ALDEHYDE_DEHYDR_CYS"/>
    <property type="match status" value="1"/>
</dbReference>
<organism evidence="13 14">
    <name type="scientific">Chitinasiproducens palmae</name>
    <dbReference type="NCBI Taxonomy" id="1770053"/>
    <lineage>
        <taxon>Bacteria</taxon>
        <taxon>Pseudomonadati</taxon>
        <taxon>Pseudomonadota</taxon>
        <taxon>Betaproteobacteria</taxon>
        <taxon>Burkholderiales</taxon>
        <taxon>Burkholderiaceae</taxon>
        <taxon>Chitinasiproducens</taxon>
    </lineage>
</organism>
<dbReference type="Pfam" id="PF00171">
    <property type="entry name" value="Aldedh"/>
    <property type="match status" value="1"/>
</dbReference>
<dbReference type="InterPro" id="IPR016163">
    <property type="entry name" value="Ald_DH_C"/>
</dbReference>
<dbReference type="UniPathway" id="UPA00261">
    <property type="reaction ID" value="UER00374"/>
</dbReference>
<dbReference type="FunFam" id="3.40.605.10:FF:000006">
    <property type="entry name" value="1-pyrroline-5-carboxylate dehydrogenase"/>
    <property type="match status" value="1"/>
</dbReference>
<evidence type="ECO:0000313" key="14">
    <source>
        <dbReference type="Proteomes" id="UP000243719"/>
    </source>
</evidence>
<evidence type="ECO:0000256" key="5">
    <source>
        <dbReference type="ARBA" id="ARBA00023027"/>
    </source>
</evidence>
<evidence type="ECO:0000256" key="7">
    <source>
        <dbReference type="ARBA" id="ARBA00032259"/>
    </source>
</evidence>
<accession>A0A1H2PU61</accession>
<evidence type="ECO:0000256" key="2">
    <source>
        <dbReference type="ARBA" id="ARBA00009986"/>
    </source>
</evidence>
<dbReference type="PROSITE" id="PS00687">
    <property type="entry name" value="ALDEHYDE_DEHYDR_GLU"/>
    <property type="match status" value="1"/>
</dbReference>
<dbReference type="GO" id="GO:0004657">
    <property type="term" value="F:proline dehydrogenase activity"/>
    <property type="evidence" value="ECO:0007669"/>
    <property type="project" value="UniProtKB-ARBA"/>
</dbReference>
<dbReference type="STRING" id="1770053.SAMN05216551_11336"/>
<dbReference type="InterPro" id="IPR016162">
    <property type="entry name" value="Ald_DH_N"/>
</dbReference>
<keyword evidence="6" id="KW-0642">Proline metabolism</keyword>
<dbReference type="AlphaFoldDB" id="A0A1H2PU61"/>
<evidence type="ECO:0000256" key="11">
    <source>
        <dbReference type="SAM" id="MobiDB-lite"/>
    </source>
</evidence>
<comment type="pathway">
    <text evidence="1">Amino-acid degradation; L-proline degradation into L-glutamate; L-glutamate from L-proline: step 2/2.</text>
</comment>
<dbReference type="PANTHER" id="PTHR42862:SF1">
    <property type="entry name" value="DELTA-1-PYRROLINE-5-CARBOXYLATE DEHYDROGENASE 2, ISOFORM A-RELATED"/>
    <property type="match status" value="1"/>
</dbReference>
<dbReference type="Gene3D" id="3.40.605.10">
    <property type="entry name" value="Aldehyde Dehydrogenase, Chain A, domain 1"/>
    <property type="match status" value="1"/>
</dbReference>
<dbReference type="Proteomes" id="UP000243719">
    <property type="component" value="Unassembled WGS sequence"/>
</dbReference>
<dbReference type="EMBL" id="FNLO01000013">
    <property type="protein sequence ID" value="SDV50714.1"/>
    <property type="molecule type" value="Genomic_DNA"/>
</dbReference>
<dbReference type="InterPro" id="IPR029510">
    <property type="entry name" value="Ald_DH_CS_GLU"/>
</dbReference>
<feature type="region of interest" description="Disordered" evidence="11">
    <location>
        <begin position="1"/>
        <end position="21"/>
    </location>
</feature>